<accession>A0A2P5I8Y1</accession>
<feature type="region of interest" description="Disordered" evidence="1">
    <location>
        <begin position="110"/>
        <end position="139"/>
    </location>
</feature>
<dbReference type="Proteomes" id="UP000094444">
    <property type="component" value="Unassembled WGS sequence"/>
</dbReference>
<organism evidence="2 3">
    <name type="scientific">Diaporthe helianthi</name>
    <dbReference type="NCBI Taxonomy" id="158607"/>
    <lineage>
        <taxon>Eukaryota</taxon>
        <taxon>Fungi</taxon>
        <taxon>Dikarya</taxon>
        <taxon>Ascomycota</taxon>
        <taxon>Pezizomycotina</taxon>
        <taxon>Sordariomycetes</taxon>
        <taxon>Sordariomycetidae</taxon>
        <taxon>Diaporthales</taxon>
        <taxon>Diaporthaceae</taxon>
        <taxon>Diaporthe</taxon>
    </lineage>
</organism>
<feature type="compositionally biased region" description="Polar residues" evidence="1">
    <location>
        <begin position="130"/>
        <end position="139"/>
    </location>
</feature>
<evidence type="ECO:0000313" key="2">
    <source>
        <dbReference type="EMBL" id="POS78971.1"/>
    </source>
</evidence>
<keyword evidence="3" id="KW-1185">Reference proteome</keyword>
<proteinExistence type="predicted"/>
<dbReference type="InParanoid" id="A0A2P5I8Y1"/>
<gene>
    <name evidence="2" type="ORF">DHEL01_v202629</name>
</gene>
<dbReference type="AlphaFoldDB" id="A0A2P5I8Y1"/>
<evidence type="ECO:0000313" key="3">
    <source>
        <dbReference type="Proteomes" id="UP000094444"/>
    </source>
</evidence>
<dbReference type="EMBL" id="MAVT02000146">
    <property type="protein sequence ID" value="POS78971.1"/>
    <property type="molecule type" value="Genomic_DNA"/>
</dbReference>
<dbReference type="OrthoDB" id="3437375at2759"/>
<evidence type="ECO:0000256" key="1">
    <source>
        <dbReference type="SAM" id="MobiDB-lite"/>
    </source>
</evidence>
<protein>
    <submittedName>
        <fullName evidence="2">Uncharacterized protein</fullName>
    </submittedName>
</protein>
<comment type="caution">
    <text evidence="2">The sequence shown here is derived from an EMBL/GenBank/DDBJ whole genome shotgun (WGS) entry which is preliminary data.</text>
</comment>
<name>A0A2P5I8Y1_DIAHE</name>
<sequence>MRLSSITSGLLGLLSTQEPNNAGTQQHTQGNSPSVYILQTTPQATRASAQALRALGYRKACTTGTSQSQQCSQAGPTYTELSTGEDALDAFRPDGNSKFIIPWDLRAQREGHQKVHQKHRSSSSSSSSSLGHASQANDTASRIESVQAFYTRAKDSDRLLELDVYASGQGVEQDKWIDLCSFLGLGYSMVERQKLWYFPK</sequence>
<reference evidence="2" key="1">
    <citation type="submission" date="2017-09" db="EMBL/GenBank/DDBJ databases">
        <title>Polyketide synthases of a Diaporthe helianthi virulent isolate.</title>
        <authorList>
            <person name="Baroncelli R."/>
        </authorList>
    </citation>
    <scope>NUCLEOTIDE SEQUENCE [LARGE SCALE GENOMIC DNA]</scope>
    <source>
        <strain evidence="2">7/96</strain>
    </source>
</reference>